<dbReference type="InterPro" id="IPR001697">
    <property type="entry name" value="Pyr_Knase"/>
</dbReference>
<evidence type="ECO:0000256" key="11">
    <source>
        <dbReference type="ARBA" id="ARBA00022842"/>
    </source>
</evidence>
<evidence type="ECO:0000256" key="3">
    <source>
        <dbReference type="ARBA" id="ARBA00004997"/>
    </source>
</evidence>
<dbReference type="Pfam" id="PF07993">
    <property type="entry name" value="NAD_binding_4"/>
    <property type="match status" value="1"/>
</dbReference>
<keyword evidence="11 15" id="KW-0460">Magnesium</keyword>
<evidence type="ECO:0000256" key="13">
    <source>
        <dbReference type="ARBA" id="ARBA00023317"/>
    </source>
</evidence>
<dbReference type="InterPro" id="IPR015795">
    <property type="entry name" value="Pyrv_Knase_C"/>
</dbReference>
<organism evidence="21 22">
    <name type="scientific">Elliptochloris bilobata</name>
    <dbReference type="NCBI Taxonomy" id="381761"/>
    <lineage>
        <taxon>Eukaryota</taxon>
        <taxon>Viridiplantae</taxon>
        <taxon>Chlorophyta</taxon>
        <taxon>core chlorophytes</taxon>
        <taxon>Trebouxiophyceae</taxon>
        <taxon>Trebouxiophyceae incertae sedis</taxon>
        <taxon>Elliptochloris clade</taxon>
        <taxon>Elliptochloris</taxon>
    </lineage>
</organism>
<comment type="pathway">
    <text evidence="3 15">Carbohydrate degradation; glycolysis; pyruvate from D-glyceraldehyde 3-phosphate: step 5/5.</text>
</comment>
<keyword evidence="17" id="KW-0812">Transmembrane</keyword>
<keyword evidence="22" id="KW-1185">Reference proteome</keyword>
<dbReference type="PRINTS" id="PR01050">
    <property type="entry name" value="PYRUVTKNASE"/>
</dbReference>
<dbReference type="AlphaFoldDB" id="A0AAW1SJZ9"/>
<evidence type="ECO:0000313" key="21">
    <source>
        <dbReference type="EMBL" id="KAK9846373.1"/>
    </source>
</evidence>
<dbReference type="EC" id="2.7.1.40" evidence="5 15"/>
<dbReference type="SUPFAM" id="SSF52935">
    <property type="entry name" value="PK C-terminal domain-like"/>
    <property type="match status" value="1"/>
</dbReference>
<comment type="similarity">
    <text evidence="4 15">Belongs to the pyruvate kinase family.</text>
</comment>
<dbReference type="Gene3D" id="3.40.50.720">
    <property type="entry name" value="NAD(P)-binding Rossmann-like Domain"/>
    <property type="match status" value="1"/>
</dbReference>
<dbReference type="EMBL" id="JALJOU010000001">
    <property type="protein sequence ID" value="KAK9846373.1"/>
    <property type="molecule type" value="Genomic_DNA"/>
</dbReference>
<dbReference type="Gene3D" id="2.40.33.10">
    <property type="entry name" value="PK beta-barrel domain-like"/>
    <property type="match status" value="1"/>
</dbReference>
<keyword evidence="8" id="KW-0547">Nucleotide-binding</keyword>
<dbReference type="NCBIfam" id="NF004491">
    <property type="entry name" value="PRK05826.1"/>
    <property type="match status" value="1"/>
</dbReference>
<proteinExistence type="inferred from homology"/>
<keyword evidence="12 15" id="KW-0324">Glycolysis</keyword>
<evidence type="ECO:0000259" key="20">
    <source>
        <dbReference type="Pfam" id="PF07993"/>
    </source>
</evidence>
<evidence type="ECO:0000256" key="9">
    <source>
        <dbReference type="ARBA" id="ARBA00022777"/>
    </source>
</evidence>
<dbReference type="NCBIfam" id="TIGR01064">
    <property type="entry name" value="pyruv_kin"/>
    <property type="match status" value="1"/>
</dbReference>
<dbReference type="Gene3D" id="3.20.20.60">
    <property type="entry name" value="Phosphoenolpyruvate-binding domains"/>
    <property type="match status" value="1"/>
</dbReference>
<comment type="cofactor">
    <cofactor evidence="1">
        <name>Mg(2+)</name>
        <dbReference type="ChEBI" id="CHEBI:18420"/>
    </cofactor>
</comment>
<comment type="cofactor">
    <cofactor evidence="2">
        <name>K(+)</name>
        <dbReference type="ChEBI" id="CHEBI:29103"/>
    </cofactor>
</comment>
<dbReference type="InterPro" id="IPR040442">
    <property type="entry name" value="Pyrv_kinase-like_dom_sf"/>
</dbReference>
<feature type="domain" description="Thioester reductase (TE)" evidence="20">
    <location>
        <begin position="697"/>
        <end position="979"/>
    </location>
</feature>
<evidence type="ECO:0000259" key="18">
    <source>
        <dbReference type="Pfam" id="PF00224"/>
    </source>
</evidence>
<evidence type="ECO:0000256" key="8">
    <source>
        <dbReference type="ARBA" id="ARBA00022741"/>
    </source>
</evidence>
<protein>
    <recommendedName>
        <fullName evidence="5 15">Pyruvate kinase</fullName>
        <ecNumber evidence="5 15">2.7.1.40</ecNumber>
    </recommendedName>
</protein>
<dbReference type="SUPFAM" id="SSF50800">
    <property type="entry name" value="PK beta-barrel domain-like"/>
    <property type="match status" value="1"/>
</dbReference>
<dbReference type="GO" id="GO:0009570">
    <property type="term" value="C:chloroplast stroma"/>
    <property type="evidence" value="ECO:0007669"/>
    <property type="project" value="UniProtKB-ARBA"/>
</dbReference>
<sequence>MGHGKRSVSPSRRAERDVAADALAGYSRGVVLDKGEGKAKLALSEKEAIDSSVFRKTKMVCTIGPTSCSRENLFKLADAGMNVARMNMSHGDHKSHKAVVDLVKEYNQLGRGNVALMLDTKGPEVRSGDLSEPIDMKAGERYTFTIEEGANGANGRISVNYDGFIEDVSVGDTLLVDGGIMSLKLLAIEGRDVTCQVVDGGVMKSRRHLNIRGKSANLPAITERDWLDIKFGVDVGVDYYALSFVRNADVIYELKHYLAQQGAAIGVLAKIESADSVSHLEEILDAVDGAMVARGDLGAELPVEQVPFWQARIVQGCRKRGKPVIVATNMLESMITNPTPTRAEVSDIAIAVREGADAVMLSGETAFGKFPFKAVEVMGTVAKKTESSMLSYSGTRRYGSEEAPPIDWIVRPGHSDAPGQMTSPGLSEMFAYHATTMANTIKTSLVVFSRKGNMPALLSHYRPDHPIYTFTEDRAVQRRLALYHGVTAIYMPFLDSAEETFKRAIQELKERRFVVGGQQVAIVQSGRTPIWRSASTHVIQNKEDILAVVVRLISSASVKGSLLKTWSLRAAAAPGGELAMAWMTSLIAMGILATVVIVPVAQDAKRSSTAITSRIRTAAVGVLAALAVAAAAERALTTPMSGAWRGGAARPKRRLPDTRDVGACSGGAVLQDEEIAVTGAPGSLSVAAAYAGATVLLTGGSGFVGSLCLAALLRDCAQLRRVYVLLRPDARRGLDARARLQRLLDGPAFADLWRGTGASDLRRKAVAVEGDLAETGLGLSAPAMAALAADVDVVLHCAASIAFDAPIQTLLATNYEGTRHLLALVARMRRCTAFVQVSSAYANGHFPPGTTVHERLYPLPGGGHAELAAQLLGMAPDEADKEAARLLTAWGAPGLPPYCLSKRLAEALAAEHNGRPARIAIVRPSIVGATAGPPLHGYIGNASGATGMALAIGTGIATFTCHVPSHILDVVPGDHVAAAVLTAGAALVQGAAAAGAEPLVLHVGTSACATPLSSLSFGDAAREHFEAHPPPVRFTLGRLVRYADVYVPAGSAWFALLVAASDLKFWVLARALEASGRPALARRVLAGSRAYKLLNSPALDFHLRFTTFALERLQALLAPRERAAFRMVWSPADGDAWHSYLAAYMRGVSRFCLKQNPGISPDSSPVPEIQPLPSKRGTARRPASSMASSAGSACTGAVTRGHMVHVGARG</sequence>
<dbReference type="GO" id="GO:0016301">
    <property type="term" value="F:kinase activity"/>
    <property type="evidence" value="ECO:0007669"/>
    <property type="project" value="UniProtKB-KW"/>
</dbReference>
<feature type="compositionally biased region" description="Low complexity" evidence="16">
    <location>
        <begin position="1180"/>
        <end position="1193"/>
    </location>
</feature>
<dbReference type="PANTHER" id="PTHR11817">
    <property type="entry name" value="PYRUVATE KINASE"/>
    <property type="match status" value="1"/>
</dbReference>
<name>A0AAW1SJZ9_9CHLO</name>
<dbReference type="InterPro" id="IPR015793">
    <property type="entry name" value="Pyrv_Knase_brl"/>
</dbReference>
<feature type="transmembrane region" description="Helical" evidence="17">
    <location>
        <begin position="579"/>
        <end position="601"/>
    </location>
</feature>
<evidence type="ECO:0000256" key="14">
    <source>
        <dbReference type="ARBA" id="ARBA00048152"/>
    </source>
</evidence>
<evidence type="ECO:0000256" key="5">
    <source>
        <dbReference type="ARBA" id="ARBA00012142"/>
    </source>
</evidence>
<evidence type="ECO:0000256" key="12">
    <source>
        <dbReference type="ARBA" id="ARBA00023152"/>
    </source>
</evidence>
<evidence type="ECO:0000256" key="1">
    <source>
        <dbReference type="ARBA" id="ARBA00001946"/>
    </source>
</evidence>
<evidence type="ECO:0000256" key="16">
    <source>
        <dbReference type="SAM" id="MobiDB-lite"/>
    </source>
</evidence>
<feature type="domain" description="Pyruvate kinase barrel" evidence="18">
    <location>
        <begin position="55"/>
        <end position="375"/>
    </location>
</feature>
<evidence type="ECO:0000256" key="7">
    <source>
        <dbReference type="ARBA" id="ARBA00022723"/>
    </source>
</evidence>
<dbReference type="InterPro" id="IPR013120">
    <property type="entry name" value="FAR_NAD-bd"/>
</dbReference>
<keyword evidence="6 15" id="KW-0808">Transferase</keyword>
<feature type="domain" description="Pyruvate kinase C-terminal" evidence="19">
    <location>
        <begin position="431"/>
        <end position="525"/>
    </location>
</feature>
<gene>
    <name evidence="21" type="ORF">WJX81_002536</name>
</gene>
<dbReference type="FunFam" id="3.20.20.60:FF:000025">
    <property type="entry name" value="Pyruvate kinase"/>
    <property type="match status" value="1"/>
</dbReference>
<keyword evidence="13" id="KW-0670">Pyruvate</keyword>
<reference evidence="21 22" key="1">
    <citation type="journal article" date="2024" name="Nat. Commun.">
        <title>Phylogenomics reveals the evolutionary origins of lichenization in chlorophyte algae.</title>
        <authorList>
            <person name="Puginier C."/>
            <person name="Libourel C."/>
            <person name="Otte J."/>
            <person name="Skaloud P."/>
            <person name="Haon M."/>
            <person name="Grisel S."/>
            <person name="Petersen M."/>
            <person name="Berrin J.G."/>
            <person name="Delaux P.M."/>
            <person name="Dal Grande F."/>
            <person name="Keller J."/>
        </authorList>
    </citation>
    <scope>NUCLEOTIDE SEQUENCE [LARGE SCALE GENOMIC DNA]</scope>
    <source>
        <strain evidence="21 22">SAG 245.80</strain>
    </source>
</reference>
<dbReference type="InterPro" id="IPR015813">
    <property type="entry name" value="Pyrv/PenolPyrv_kinase-like_dom"/>
</dbReference>
<feature type="transmembrane region" description="Helical" evidence="17">
    <location>
        <begin position="613"/>
        <end position="632"/>
    </location>
</feature>
<dbReference type="Pfam" id="PF02887">
    <property type="entry name" value="PK_C"/>
    <property type="match status" value="1"/>
</dbReference>
<dbReference type="PROSITE" id="PS00110">
    <property type="entry name" value="PYRUVATE_KINASE"/>
    <property type="match status" value="1"/>
</dbReference>
<dbReference type="GO" id="GO:0004743">
    <property type="term" value="F:pyruvate kinase activity"/>
    <property type="evidence" value="ECO:0007669"/>
    <property type="project" value="UniProtKB-EC"/>
</dbReference>
<keyword evidence="7" id="KW-0479">Metal-binding</keyword>
<keyword evidence="10" id="KW-0067">ATP-binding</keyword>
<dbReference type="InterPro" id="IPR015806">
    <property type="entry name" value="Pyrv_Knase_insert_dom_sf"/>
</dbReference>
<comment type="caution">
    <text evidence="21">The sequence shown here is derived from an EMBL/GenBank/DDBJ whole genome shotgun (WGS) entry which is preliminary data.</text>
</comment>
<evidence type="ECO:0000313" key="22">
    <source>
        <dbReference type="Proteomes" id="UP001445335"/>
    </source>
</evidence>
<accession>A0AAW1SJZ9</accession>
<evidence type="ECO:0000256" key="15">
    <source>
        <dbReference type="RuleBase" id="RU000504"/>
    </source>
</evidence>
<dbReference type="InterPro" id="IPR018209">
    <property type="entry name" value="Pyrv_Knase_AS"/>
</dbReference>
<dbReference type="SUPFAM" id="SSF51621">
    <property type="entry name" value="Phosphoenolpyruvate/pyruvate domain"/>
    <property type="match status" value="1"/>
</dbReference>
<dbReference type="GO" id="GO:0030955">
    <property type="term" value="F:potassium ion binding"/>
    <property type="evidence" value="ECO:0007669"/>
    <property type="project" value="InterPro"/>
</dbReference>
<keyword evidence="17" id="KW-0472">Membrane</keyword>
<dbReference type="Pfam" id="PF00224">
    <property type="entry name" value="PK"/>
    <property type="match status" value="1"/>
</dbReference>
<dbReference type="SUPFAM" id="SSF51735">
    <property type="entry name" value="NAD(P)-binding Rossmann-fold domains"/>
    <property type="match status" value="1"/>
</dbReference>
<evidence type="ECO:0000256" key="2">
    <source>
        <dbReference type="ARBA" id="ARBA00001958"/>
    </source>
</evidence>
<dbReference type="InterPro" id="IPR036918">
    <property type="entry name" value="Pyrv_Knase_C_sf"/>
</dbReference>
<evidence type="ECO:0000259" key="19">
    <source>
        <dbReference type="Pfam" id="PF02887"/>
    </source>
</evidence>
<evidence type="ECO:0000256" key="10">
    <source>
        <dbReference type="ARBA" id="ARBA00022840"/>
    </source>
</evidence>
<dbReference type="GO" id="GO:0005524">
    <property type="term" value="F:ATP binding"/>
    <property type="evidence" value="ECO:0007669"/>
    <property type="project" value="UniProtKB-KW"/>
</dbReference>
<dbReference type="GO" id="GO:0000287">
    <property type="term" value="F:magnesium ion binding"/>
    <property type="evidence" value="ECO:0007669"/>
    <property type="project" value="InterPro"/>
</dbReference>
<dbReference type="InterPro" id="IPR011037">
    <property type="entry name" value="Pyrv_Knase-like_insert_dom_sf"/>
</dbReference>
<keyword evidence="9 15" id="KW-0418">Kinase</keyword>
<evidence type="ECO:0000256" key="4">
    <source>
        <dbReference type="ARBA" id="ARBA00008663"/>
    </source>
</evidence>
<evidence type="ECO:0000256" key="17">
    <source>
        <dbReference type="SAM" id="Phobius"/>
    </source>
</evidence>
<comment type="catalytic activity">
    <reaction evidence="14 15">
        <text>pyruvate + ATP = phosphoenolpyruvate + ADP + H(+)</text>
        <dbReference type="Rhea" id="RHEA:18157"/>
        <dbReference type="ChEBI" id="CHEBI:15361"/>
        <dbReference type="ChEBI" id="CHEBI:15378"/>
        <dbReference type="ChEBI" id="CHEBI:30616"/>
        <dbReference type="ChEBI" id="CHEBI:58702"/>
        <dbReference type="ChEBI" id="CHEBI:456216"/>
        <dbReference type="EC" id="2.7.1.40"/>
    </reaction>
</comment>
<keyword evidence="17" id="KW-1133">Transmembrane helix</keyword>
<evidence type="ECO:0000256" key="6">
    <source>
        <dbReference type="ARBA" id="ARBA00022679"/>
    </source>
</evidence>
<feature type="region of interest" description="Disordered" evidence="16">
    <location>
        <begin position="1159"/>
        <end position="1194"/>
    </location>
</feature>
<dbReference type="Proteomes" id="UP001445335">
    <property type="component" value="Unassembled WGS sequence"/>
</dbReference>
<dbReference type="InterPro" id="IPR036291">
    <property type="entry name" value="NAD(P)-bd_dom_sf"/>
</dbReference>
<dbReference type="Gene3D" id="3.40.1380.20">
    <property type="entry name" value="Pyruvate kinase, C-terminal domain"/>
    <property type="match status" value="1"/>
</dbReference>